<comment type="caution">
    <text evidence="2">The sequence shown here is derived from an EMBL/GenBank/DDBJ whole genome shotgun (WGS) entry which is preliminary data.</text>
</comment>
<dbReference type="InterPro" id="IPR022385">
    <property type="entry name" value="Rhs_assc_core"/>
</dbReference>
<dbReference type="PANTHER" id="PTHR32305">
    <property type="match status" value="1"/>
</dbReference>
<evidence type="ECO:0000313" key="3">
    <source>
        <dbReference type="Proteomes" id="UP001235840"/>
    </source>
</evidence>
<evidence type="ECO:0000313" key="2">
    <source>
        <dbReference type="EMBL" id="MDQ0168494.1"/>
    </source>
</evidence>
<protein>
    <submittedName>
        <fullName evidence="2">RHS repeat-associated protein</fullName>
    </submittedName>
</protein>
<dbReference type="PANTHER" id="PTHR32305:SF15">
    <property type="entry name" value="PROTEIN RHSA-RELATED"/>
    <property type="match status" value="1"/>
</dbReference>
<gene>
    <name evidence="2" type="ORF">J2S11_004456</name>
</gene>
<dbReference type="InterPro" id="IPR050708">
    <property type="entry name" value="T6SS_VgrG/RHS"/>
</dbReference>
<sequence>MGISKEQNILSSVSNIGGATTSPGEGGAQPGTTPKTLYFLADGLGSTLSLLTYDGRISSRYDYDEFGIVQSTKKFDINWPGPDNMYGYTGLEYEYYTDLNYARARYYKAEIGRFISEDSYFGDIFNPQSQNLYTYVHNNPVNFIDYTGNWCTSADKRYAHPGACSSVNSIYMPDYLHHGSIIFNKGRAIGYFDYYTNNTIDELFYDWSYYVDTVYRNAPDEIQESLRTKAFQYGTENYGTEYLINGLDFGLTFISGPAGTIIKTGKSVNRINSNSSNGKGKNDPMPNHSTIQGNKLPMQGKPNSSIDRVDDKGKVIQRRYYDENGRPIRDVDFTDHGHPKHHNVPHEHIWDLSDPNKPVRR</sequence>
<feature type="compositionally biased region" description="Basic and acidic residues" evidence="1">
    <location>
        <begin position="307"/>
        <end position="337"/>
    </location>
</feature>
<name>A0ABT9W5H1_9BACI</name>
<dbReference type="EMBL" id="JAUSTY010000035">
    <property type="protein sequence ID" value="MDQ0168494.1"/>
    <property type="molecule type" value="Genomic_DNA"/>
</dbReference>
<reference evidence="2 3" key="1">
    <citation type="submission" date="2023-07" db="EMBL/GenBank/DDBJ databases">
        <title>Genomic Encyclopedia of Type Strains, Phase IV (KMG-IV): sequencing the most valuable type-strain genomes for metagenomic binning, comparative biology and taxonomic classification.</title>
        <authorList>
            <person name="Goeker M."/>
        </authorList>
    </citation>
    <scope>NUCLEOTIDE SEQUENCE [LARGE SCALE GENOMIC DNA]</scope>
    <source>
        <strain evidence="2 3">DSM 12751</strain>
    </source>
</reference>
<feature type="region of interest" description="Disordered" evidence="1">
    <location>
        <begin position="269"/>
        <end position="361"/>
    </location>
</feature>
<accession>A0ABT9W5H1</accession>
<proteinExistence type="predicted"/>
<dbReference type="RefSeq" id="WP_307398264.1">
    <property type="nucleotide sequence ID" value="NZ_BAAADK010000005.1"/>
</dbReference>
<organism evidence="2 3">
    <name type="scientific">Caldalkalibacillus horti</name>
    <dbReference type="NCBI Taxonomy" id="77523"/>
    <lineage>
        <taxon>Bacteria</taxon>
        <taxon>Bacillati</taxon>
        <taxon>Bacillota</taxon>
        <taxon>Bacilli</taxon>
        <taxon>Bacillales</taxon>
        <taxon>Bacillaceae</taxon>
        <taxon>Caldalkalibacillus</taxon>
    </lineage>
</organism>
<dbReference type="Proteomes" id="UP001235840">
    <property type="component" value="Unassembled WGS sequence"/>
</dbReference>
<dbReference type="Gene3D" id="2.180.10.10">
    <property type="entry name" value="RHS repeat-associated core"/>
    <property type="match status" value="1"/>
</dbReference>
<keyword evidence="3" id="KW-1185">Reference proteome</keyword>
<evidence type="ECO:0000256" key="1">
    <source>
        <dbReference type="SAM" id="MobiDB-lite"/>
    </source>
</evidence>
<dbReference type="NCBIfam" id="TIGR03696">
    <property type="entry name" value="Rhs_assc_core"/>
    <property type="match status" value="1"/>
</dbReference>